<proteinExistence type="inferred from homology"/>
<gene>
    <name evidence="5" type="ORF">METZ01_LOCUS203461</name>
</gene>
<organism evidence="5">
    <name type="scientific">marine metagenome</name>
    <dbReference type="NCBI Taxonomy" id="408172"/>
    <lineage>
        <taxon>unclassified sequences</taxon>
        <taxon>metagenomes</taxon>
        <taxon>ecological metagenomes</taxon>
    </lineage>
</organism>
<evidence type="ECO:0000256" key="3">
    <source>
        <dbReference type="ARBA" id="ARBA00023237"/>
    </source>
</evidence>
<protein>
    <recommendedName>
        <fullName evidence="4">Outer membrane lipoprotein BamD-like domain-containing protein</fullName>
    </recommendedName>
</protein>
<dbReference type="InterPro" id="IPR039565">
    <property type="entry name" value="BamD-like"/>
</dbReference>
<dbReference type="CDD" id="cd15830">
    <property type="entry name" value="BamD"/>
    <property type="match status" value="1"/>
</dbReference>
<evidence type="ECO:0000256" key="2">
    <source>
        <dbReference type="ARBA" id="ARBA00023136"/>
    </source>
</evidence>
<dbReference type="AlphaFoldDB" id="A0A382EL36"/>
<evidence type="ECO:0000256" key="1">
    <source>
        <dbReference type="ARBA" id="ARBA00022729"/>
    </source>
</evidence>
<dbReference type="Gene3D" id="1.25.40.10">
    <property type="entry name" value="Tetratricopeptide repeat domain"/>
    <property type="match status" value="1"/>
</dbReference>
<dbReference type="HAMAP" id="MF_00922">
    <property type="entry name" value="OM_assembly_BamD"/>
    <property type="match status" value="1"/>
</dbReference>
<feature type="domain" description="Outer membrane lipoprotein BamD-like" evidence="4">
    <location>
        <begin position="35"/>
        <end position="226"/>
    </location>
</feature>
<keyword evidence="3" id="KW-0998">Cell outer membrane</keyword>
<dbReference type="InterPro" id="IPR017689">
    <property type="entry name" value="BamD"/>
</dbReference>
<dbReference type="SUPFAM" id="SSF48452">
    <property type="entry name" value="TPR-like"/>
    <property type="match status" value="2"/>
</dbReference>
<evidence type="ECO:0000259" key="4">
    <source>
        <dbReference type="Pfam" id="PF13525"/>
    </source>
</evidence>
<dbReference type="EMBL" id="UINC01044744">
    <property type="protein sequence ID" value="SVB50607.1"/>
    <property type="molecule type" value="Genomic_DNA"/>
</dbReference>
<sequence>MSKKYLLLLFVFWSLFSCTNTNNEEINSKNIPINPEMLYIDAMSNFETKEYDLALEKFEKLEKIFPLSNEAVQSQIMSAFIDYIRLNYDESIYKFNKILIKYPSHKNLDYVYYMKAICYYEKISHQELDGSNNINALENFERILNRFPDSKYAKDSQQKIILVKSNIAAKHMSIGSFYQENEKYIAALNRFKIVVNDFSVTKFTPEALHRMVEIYYKLGMKEEAINTAAVIGYNYPESEWYKHSYHLLGEKEKKMKLLDKVKNLF</sequence>
<dbReference type="PROSITE" id="PS51257">
    <property type="entry name" value="PROKAR_LIPOPROTEIN"/>
    <property type="match status" value="1"/>
</dbReference>
<dbReference type="NCBIfam" id="TIGR03302">
    <property type="entry name" value="OM_YfiO"/>
    <property type="match status" value="1"/>
</dbReference>
<dbReference type="InterPro" id="IPR011990">
    <property type="entry name" value="TPR-like_helical_dom_sf"/>
</dbReference>
<dbReference type="Pfam" id="PF13525">
    <property type="entry name" value="YfiO"/>
    <property type="match status" value="1"/>
</dbReference>
<accession>A0A382EL36</accession>
<keyword evidence="2" id="KW-0472">Membrane</keyword>
<evidence type="ECO:0000313" key="5">
    <source>
        <dbReference type="EMBL" id="SVB50607.1"/>
    </source>
</evidence>
<name>A0A382EL36_9ZZZZ</name>
<reference evidence="5" key="1">
    <citation type="submission" date="2018-05" db="EMBL/GenBank/DDBJ databases">
        <authorList>
            <person name="Lanie J.A."/>
            <person name="Ng W.-L."/>
            <person name="Kazmierczak K.M."/>
            <person name="Andrzejewski T.M."/>
            <person name="Davidsen T.M."/>
            <person name="Wayne K.J."/>
            <person name="Tettelin H."/>
            <person name="Glass J.I."/>
            <person name="Rusch D."/>
            <person name="Podicherti R."/>
            <person name="Tsui H.-C.T."/>
            <person name="Winkler M.E."/>
        </authorList>
    </citation>
    <scope>NUCLEOTIDE SEQUENCE</scope>
</reference>
<keyword evidence="1" id="KW-0732">Signal</keyword>